<evidence type="ECO:0000256" key="1">
    <source>
        <dbReference type="ARBA" id="ARBA00004496"/>
    </source>
</evidence>
<dbReference type="EMBL" id="WHNX01000018">
    <property type="protein sequence ID" value="MPW26455.1"/>
    <property type="molecule type" value="Genomic_DNA"/>
</dbReference>
<dbReference type="GO" id="GO:0016832">
    <property type="term" value="F:aldehyde-lyase activity"/>
    <property type="evidence" value="ECO:0007669"/>
    <property type="project" value="InterPro"/>
</dbReference>
<keyword evidence="4" id="KW-0704">Schiff base</keyword>
<dbReference type="Pfam" id="PF00923">
    <property type="entry name" value="TAL_FSA"/>
    <property type="match status" value="1"/>
</dbReference>
<gene>
    <name evidence="5" type="ORF">GC105_11705</name>
</gene>
<comment type="caution">
    <text evidence="5">The sequence shown here is derived from an EMBL/GenBank/DDBJ whole genome shotgun (WGS) entry which is preliminary data.</text>
</comment>
<accession>A0A6A7KAR8</accession>
<dbReference type="PROSITE" id="PS01054">
    <property type="entry name" value="TRANSALDOLASE_1"/>
    <property type="match status" value="1"/>
</dbReference>
<dbReference type="Gene3D" id="3.20.20.70">
    <property type="entry name" value="Aldolase class I"/>
    <property type="match status" value="1"/>
</dbReference>
<keyword evidence="3" id="KW-0808">Transferase</keyword>
<name>A0A6A7KAR8_9FIRM</name>
<dbReference type="RefSeq" id="WP_152804976.1">
    <property type="nucleotide sequence ID" value="NZ_WHNX01000018.1"/>
</dbReference>
<evidence type="ECO:0000313" key="5">
    <source>
        <dbReference type="EMBL" id="MPW26455.1"/>
    </source>
</evidence>
<dbReference type="Proteomes" id="UP000440004">
    <property type="component" value="Unassembled WGS sequence"/>
</dbReference>
<dbReference type="GO" id="GO:0005975">
    <property type="term" value="P:carbohydrate metabolic process"/>
    <property type="evidence" value="ECO:0007669"/>
    <property type="project" value="InterPro"/>
</dbReference>
<protein>
    <submittedName>
        <fullName evidence="5">Fructose-6-phosphate aldolase</fullName>
    </submittedName>
</protein>
<dbReference type="GO" id="GO:0005737">
    <property type="term" value="C:cytoplasm"/>
    <property type="evidence" value="ECO:0007669"/>
    <property type="project" value="UniProtKB-SubCell"/>
</dbReference>
<comment type="subcellular location">
    <subcellularLocation>
        <location evidence="1">Cytoplasm</location>
    </subcellularLocation>
</comment>
<proteinExistence type="predicted"/>
<reference evidence="5 6" key="1">
    <citation type="submission" date="2019-10" db="EMBL/GenBank/DDBJ databases">
        <title>Alkalibaculum tamaniensis sp.nov., a new alkaliphilic acetogen, isolated on methoxylated aromatics from a mud volcano.</title>
        <authorList>
            <person name="Khomyakova M.A."/>
            <person name="Merkel A.Y."/>
            <person name="Bonch-Osmolovskaya E.A."/>
            <person name="Slobodkin A.I."/>
        </authorList>
    </citation>
    <scope>NUCLEOTIDE SEQUENCE [LARGE SCALE GENOMIC DNA]</scope>
    <source>
        <strain evidence="5 6">M08DMB</strain>
    </source>
</reference>
<sequence>MLYLLDTADVDAIRKSIEFYPISGVTTNPTIIAQRGKNVIETIKEIRACIGEDKMLHVQTLGETSEDMIKEANILRDAVKGNFYAKIPVNEQGIKAIRLLKKDNFNVTATAIFTQQQALIASVAGADFVAPYVNRLDNISSSGINVVEDIVNLIKNFQLSTKVLAASFKNVEQVHQVSLSGAHSVTISPELCSNLLYHPLTQESIIDFILDGYTYYDIK</sequence>
<dbReference type="InterPro" id="IPR018225">
    <property type="entry name" value="Transaldolase_AS"/>
</dbReference>
<evidence type="ECO:0000256" key="4">
    <source>
        <dbReference type="ARBA" id="ARBA00023270"/>
    </source>
</evidence>
<dbReference type="CDD" id="cd00956">
    <property type="entry name" value="Transaldolase_FSA"/>
    <property type="match status" value="1"/>
</dbReference>
<dbReference type="AlphaFoldDB" id="A0A6A7KAR8"/>
<keyword evidence="2" id="KW-0963">Cytoplasm</keyword>
<dbReference type="PANTHER" id="PTHR10683:SF36">
    <property type="entry name" value="TRANSALDOLASE"/>
    <property type="match status" value="1"/>
</dbReference>
<dbReference type="PANTHER" id="PTHR10683">
    <property type="entry name" value="TRANSALDOLASE"/>
    <property type="match status" value="1"/>
</dbReference>
<dbReference type="SUPFAM" id="SSF51569">
    <property type="entry name" value="Aldolase"/>
    <property type="match status" value="1"/>
</dbReference>
<keyword evidence="6" id="KW-1185">Reference proteome</keyword>
<dbReference type="InterPro" id="IPR033919">
    <property type="entry name" value="TSA/FSA_arc/bac"/>
</dbReference>
<evidence type="ECO:0000313" key="6">
    <source>
        <dbReference type="Proteomes" id="UP000440004"/>
    </source>
</evidence>
<dbReference type="GO" id="GO:0016740">
    <property type="term" value="F:transferase activity"/>
    <property type="evidence" value="ECO:0007669"/>
    <property type="project" value="UniProtKB-KW"/>
</dbReference>
<dbReference type="InterPro" id="IPR013785">
    <property type="entry name" value="Aldolase_TIM"/>
</dbReference>
<evidence type="ECO:0000256" key="2">
    <source>
        <dbReference type="ARBA" id="ARBA00022490"/>
    </source>
</evidence>
<dbReference type="InterPro" id="IPR001585">
    <property type="entry name" value="TAL/FSA"/>
</dbReference>
<evidence type="ECO:0000256" key="3">
    <source>
        <dbReference type="ARBA" id="ARBA00022679"/>
    </source>
</evidence>
<dbReference type="FunFam" id="3.20.20.70:FF:000018">
    <property type="entry name" value="Probable transaldolase"/>
    <property type="match status" value="1"/>
</dbReference>
<organism evidence="5 6">
    <name type="scientific">Alkalibaculum sporogenes</name>
    <dbReference type="NCBI Taxonomy" id="2655001"/>
    <lineage>
        <taxon>Bacteria</taxon>
        <taxon>Bacillati</taxon>
        <taxon>Bacillota</taxon>
        <taxon>Clostridia</taxon>
        <taxon>Eubacteriales</taxon>
        <taxon>Eubacteriaceae</taxon>
        <taxon>Alkalibaculum</taxon>
    </lineage>
</organism>